<evidence type="ECO:0000313" key="2">
    <source>
        <dbReference type="Proteomes" id="UP001597369"/>
    </source>
</evidence>
<accession>A0ABW4X0Y2</accession>
<name>A0ABW4X0Y2_9BACT</name>
<protein>
    <submittedName>
        <fullName evidence="1">BNR repeat-containing protein</fullName>
    </submittedName>
</protein>
<dbReference type="Gene3D" id="2.120.10.10">
    <property type="match status" value="1"/>
</dbReference>
<dbReference type="RefSeq" id="WP_229958672.1">
    <property type="nucleotide sequence ID" value="NZ_JAJJWI010000003.1"/>
</dbReference>
<comment type="caution">
    <text evidence="1">The sequence shown here is derived from an EMBL/GenBank/DDBJ whole genome shotgun (WGS) entry which is preliminary data.</text>
</comment>
<sequence length="421" mass="47866">MLKLAEQVKIIPIGEGWAKNSVNAVIFRRNSLFTHQNTQYTAYYDPEQYLVLAKRKHGSEKWTTKRTAYKGKATDAHNTISIAVDGDGFLHVSWDHHGNQLRYARSTKSGGLELSEKIPMTGKSEDNVTYPEFYKMPDGNLLFFYRYGASGRGNLVINKYDIKTRSWSQLQNNLIDGEGERNAYWQACVDKKGIIHVSWVWRESPDVASNHDLCYARSIDGGKTWQNSHGEQYKLPINVKTAEIAYEISQNSELINQTSMTTDSQGNPVIATYWRNQNSKIPQYRLAYHNGQEWRSLSVSSRTTPFSLSGGGTKRIPISRPQVLLRQANQKEQAYLIYRDAERGDKVSVAICNDFPEAKWQVSDLTKNAVGSWEPSYDTEFWKSKGVLNLFVQKVEQVDSEGVANSQPETVSVLEWKPASK</sequence>
<dbReference type="SUPFAM" id="SSF50939">
    <property type="entry name" value="Sialidases"/>
    <property type="match status" value="1"/>
</dbReference>
<evidence type="ECO:0000313" key="1">
    <source>
        <dbReference type="EMBL" id="MFD2067825.1"/>
    </source>
</evidence>
<keyword evidence="2" id="KW-1185">Reference proteome</keyword>
<dbReference type="Proteomes" id="UP001597369">
    <property type="component" value="Unassembled WGS sequence"/>
</dbReference>
<gene>
    <name evidence="1" type="ORF">ACFSKU_13100</name>
</gene>
<dbReference type="Pfam" id="PF15892">
    <property type="entry name" value="BNR_4"/>
    <property type="match status" value="1"/>
</dbReference>
<reference evidence="2" key="1">
    <citation type="journal article" date="2019" name="Int. J. Syst. Evol. Microbiol.">
        <title>The Global Catalogue of Microorganisms (GCM) 10K type strain sequencing project: providing services to taxonomists for standard genome sequencing and annotation.</title>
        <authorList>
            <consortium name="The Broad Institute Genomics Platform"/>
            <consortium name="The Broad Institute Genome Sequencing Center for Infectious Disease"/>
            <person name="Wu L."/>
            <person name="Ma J."/>
        </authorList>
    </citation>
    <scope>NUCLEOTIDE SEQUENCE [LARGE SCALE GENOMIC DNA]</scope>
    <source>
        <strain evidence="2">JCM 16545</strain>
    </source>
</reference>
<proteinExistence type="predicted"/>
<organism evidence="1 2">
    <name type="scientific">Pontibacter silvestris</name>
    <dbReference type="NCBI Taxonomy" id="2305183"/>
    <lineage>
        <taxon>Bacteria</taxon>
        <taxon>Pseudomonadati</taxon>
        <taxon>Bacteroidota</taxon>
        <taxon>Cytophagia</taxon>
        <taxon>Cytophagales</taxon>
        <taxon>Hymenobacteraceae</taxon>
        <taxon>Pontibacter</taxon>
    </lineage>
</organism>
<dbReference type="InterPro" id="IPR036278">
    <property type="entry name" value="Sialidase_sf"/>
</dbReference>
<dbReference type="EMBL" id="JBHUHV010000039">
    <property type="protein sequence ID" value="MFD2067825.1"/>
    <property type="molecule type" value="Genomic_DNA"/>
</dbReference>